<keyword evidence="1" id="KW-0812">Transmembrane</keyword>
<dbReference type="AlphaFoldDB" id="A0A6C0BD40"/>
<accession>A0A6C0BD40</accession>
<feature type="transmembrane region" description="Helical" evidence="1">
    <location>
        <begin position="107"/>
        <end position="130"/>
    </location>
</feature>
<sequence>MSAIVITIYSLCCIGFLVLLVGSLGYEVYSGNHLIVPIRIISVETTLNETYYNYVFIDKFVCMYDTITSISCIENCPNYNVSDIVNVYCDCLNKKCMLYSNVDIIKTWQMICIIIGAILCCICMLMSSVIQCCNK</sequence>
<reference evidence="2" key="1">
    <citation type="journal article" date="2020" name="Nature">
        <title>Giant virus diversity and host interactions through global metagenomics.</title>
        <authorList>
            <person name="Schulz F."/>
            <person name="Roux S."/>
            <person name="Paez-Espino D."/>
            <person name="Jungbluth S."/>
            <person name="Walsh D.A."/>
            <person name="Denef V.J."/>
            <person name="McMahon K.D."/>
            <person name="Konstantinidis K.T."/>
            <person name="Eloe-Fadrosh E.A."/>
            <person name="Kyrpides N.C."/>
            <person name="Woyke T."/>
        </authorList>
    </citation>
    <scope>NUCLEOTIDE SEQUENCE</scope>
    <source>
        <strain evidence="2">GVMAG-M-3300010160-60</strain>
    </source>
</reference>
<evidence type="ECO:0000313" key="2">
    <source>
        <dbReference type="EMBL" id="QHS90195.1"/>
    </source>
</evidence>
<feature type="transmembrane region" description="Helical" evidence="1">
    <location>
        <begin position="6"/>
        <end position="29"/>
    </location>
</feature>
<proteinExistence type="predicted"/>
<dbReference type="EMBL" id="MN739130">
    <property type="protein sequence ID" value="QHS90195.1"/>
    <property type="molecule type" value="Genomic_DNA"/>
</dbReference>
<protein>
    <submittedName>
        <fullName evidence="2">Uncharacterized protein</fullName>
    </submittedName>
</protein>
<keyword evidence="1" id="KW-0472">Membrane</keyword>
<evidence type="ECO:0000256" key="1">
    <source>
        <dbReference type="SAM" id="Phobius"/>
    </source>
</evidence>
<organism evidence="2">
    <name type="scientific">viral metagenome</name>
    <dbReference type="NCBI Taxonomy" id="1070528"/>
    <lineage>
        <taxon>unclassified sequences</taxon>
        <taxon>metagenomes</taxon>
        <taxon>organismal metagenomes</taxon>
    </lineage>
</organism>
<name>A0A6C0BD40_9ZZZZ</name>
<keyword evidence="1" id="KW-1133">Transmembrane helix</keyword>